<feature type="transmembrane region" description="Helical" evidence="1">
    <location>
        <begin position="66"/>
        <end position="86"/>
    </location>
</feature>
<protein>
    <recommendedName>
        <fullName evidence="2">SMODS and SLOG-associating 2TM effector domain-containing protein</fullName>
    </recommendedName>
</protein>
<dbReference type="Pfam" id="PF18186">
    <property type="entry name" value="SLATT_4"/>
    <property type="match status" value="1"/>
</dbReference>
<feature type="transmembrane region" description="Helical" evidence="1">
    <location>
        <begin position="41"/>
        <end position="60"/>
    </location>
</feature>
<evidence type="ECO:0000256" key="1">
    <source>
        <dbReference type="SAM" id="Phobius"/>
    </source>
</evidence>
<keyword evidence="1" id="KW-1133">Transmembrane helix</keyword>
<keyword evidence="1" id="KW-0812">Transmembrane</keyword>
<evidence type="ECO:0000259" key="2">
    <source>
        <dbReference type="Pfam" id="PF18186"/>
    </source>
</evidence>
<gene>
    <name evidence="3" type="ORF">ALO43_200196</name>
</gene>
<name>A0AA40TVQ6_9PSED</name>
<proteinExistence type="predicted"/>
<reference evidence="3 4" key="1">
    <citation type="submission" date="2015-09" db="EMBL/GenBank/DDBJ databases">
        <title>Genome announcement of multiple Pseudomonas syringae strains.</title>
        <authorList>
            <person name="Thakur S."/>
            <person name="Wang P.W."/>
            <person name="Gong Y."/>
            <person name="Weir B.S."/>
            <person name="Guttman D.S."/>
        </authorList>
    </citation>
    <scope>NUCLEOTIDE SEQUENCE [LARGE SCALE GENOMIC DNA]</scope>
    <source>
        <strain evidence="3 4">ICMP9151</strain>
    </source>
</reference>
<dbReference type="InterPro" id="IPR040811">
    <property type="entry name" value="SLATT_4"/>
</dbReference>
<feature type="domain" description="SMODS and SLOG-associating 2TM effector" evidence="2">
    <location>
        <begin position="8"/>
        <end position="171"/>
    </location>
</feature>
<dbReference type="NCBIfam" id="NF033632">
    <property type="entry name" value="SLATT_4"/>
    <property type="match status" value="1"/>
</dbReference>
<comment type="caution">
    <text evidence="3">The sequence shown here is derived from an EMBL/GenBank/DDBJ whole genome shotgun (WGS) entry which is preliminary data.</text>
</comment>
<accession>A0AA40TVQ6</accession>
<dbReference type="AlphaFoldDB" id="A0AA40TVQ6"/>
<dbReference type="RefSeq" id="WP_054997445.1">
    <property type="nucleotide sequence ID" value="NZ_LJRO01000142.1"/>
</dbReference>
<dbReference type="EMBL" id="LJRO01000142">
    <property type="protein sequence ID" value="KPZ03423.1"/>
    <property type="molecule type" value="Genomic_DNA"/>
</dbReference>
<dbReference type="Proteomes" id="UP000050523">
    <property type="component" value="Unassembled WGS sequence"/>
</dbReference>
<organism evidence="3 4">
    <name type="scientific">Pseudomonas tremae</name>
    <dbReference type="NCBI Taxonomy" id="200454"/>
    <lineage>
        <taxon>Bacteria</taxon>
        <taxon>Pseudomonadati</taxon>
        <taxon>Pseudomonadota</taxon>
        <taxon>Gammaproteobacteria</taxon>
        <taxon>Pseudomonadales</taxon>
        <taxon>Pseudomonadaceae</taxon>
        <taxon>Pseudomonas</taxon>
    </lineage>
</organism>
<keyword evidence="1" id="KW-0472">Membrane</keyword>
<sequence>MSDFKHIEGQLRECLGRVVYTHKTHEKMADNCAATLQRLKILQIVLSATTASGAVIVAAFDPHWVKLITATLSILTLILSGYMKGFDPGGTAQKHRDAAANIWPIRESYLSLLTDLRAGAITYQEASDRRDELQKKLSAVYKAAPQTDAKAYAAAQEALKLNEEFTFSDAEIDCFVPAPLRSKADV</sequence>
<evidence type="ECO:0000313" key="3">
    <source>
        <dbReference type="EMBL" id="KPZ03423.1"/>
    </source>
</evidence>
<evidence type="ECO:0000313" key="4">
    <source>
        <dbReference type="Proteomes" id="UP000050523"/>
    </source>
</evidence>